<accession>A0A091BKX0</accession>
<protein>
    <recommendedName>
        <fullName evidence="4">F5/8 type C domain-containing protein</fullName>
    </recommendedName>
</protein>
<evidence type="ECO:0008006" key="4">
    <source>
        <dbReference type="Google" id="ProtNLM"/>
    </source>
</evidence>
<keyword evidence="1" id="KW-0732">Signal</keyword>
<dbReference type="PATRIC" id="fig|1121015.4.peg.530"/>
<dbReference type="Proteomes" id="UP000029385">
    <property type="component" value="Unassembled WGS sequence"/>
</dbReference>
<dbReference type="EMBL" id="AVCI01000001">
    <property type="protein sequence ID" value="KFN44945.1"/>
    <property type="molecule type" value="Genomic_DNA"/>
</dbReference>
<keyword evidence="3" id="KW-1185">Reference proteome</keyword>
<evidence type="ECO:0000256" key="1">
    <source>
        <dbReference type="SAM" id="SignalP"/>
    </source>
</evidence>
<proteinExistence type="predicted"/>
<feature type="chain" id="PRO_5001869973" description="F5/8 type C domain-containing protein" evidence="1">
    <location>
        <begin position="37"/>
        <end position="155"/>
    </location>
</feature>
<organism evidence="2 3">
    <name type="scientific">Arenimonas oryziterrae DSM 21050 = YC6267</name>
    <dbReference type="NCBI Taxonomy" id="1121015"/>
    <lineage>
        <taxon>Bacteria</taxon>
        <taxon>Pseudomonadati</taxon>
        <taxon>Pseudomonadota</taxon>
        <taxon>Gammaproteobacteria</taxon>
        <taxon>Lysobacterales</taxon>
        <taxon>Lysobacteraceae</taxon>
        <taxon>Arenimonas</taxon>
    </lineage>
</organism>
<sequence>MALEPDHAIRRAANALIASKRLALIACLLLASQAVAAPDTLPGAQAPADFASLTDLRTWVEANKGFGHPQSIATDLVGLQVIVVWNTPFSGRNGTYVHTYRLDATRRWHRVDTSFFERPEPMSYAYVDGNSADVVYVGPSGRTLKKLPLAALRFK</sequence>
<evidence type="ECO:0000313" key="2">
    <source>
        <dbReference type="EMBL" id="KFN44945.1"/>
    </source>
</evidence>
<comment type="caution">
    <text evidence="2">The sequence shown here is derived from an EMBL/GenBank/DDBJ whole genome shotgun (WGS) entry which is preliminary data.</text>
</comment>
<dbReference type="AlphaFoldDB" id="A0A091BKX0"/>
<gene>
    <name evidence="2" type="ORF">N789_02680</name>
</gene>
<name>A0A091BKX0_9GAMM</name>
<dbReference type="RefSeq" id="WP_022969113.1">
    <property type="nucleotide sequence ID" value="NZ_ATVD01000002.1"/>
</dbReference>
<evidence type="ECO:0000313" key="3">
    <source>
        <dbReference type="Proteomes" id="UP000029385"/>
    </source>
</evidence>
<reference evidence="2 3" key="1">
    <citation type="submission" date="2013-09" db="EMBL/GenBank/DDBJ databases">
        <title>Genome sequencing of Arenimonas oryziterrae.</title>
        <authorList>
            <person name="Chen F."/>
            <person name="Wang G."/>
        </authorList>
    </citation>
    <scope>NUCLEOTIDE SEQUENCE [LARGE SCALE GENOMIC DNA]</scope>
    <source>
        <strain evidence="2 3">YC6267</strain>
    </source>
</reference>
<dbReference type="STRING" id="1121015.GCA_000420545_01481"/>
<feature type="signal peptide" evidence="1">
    <location>
        <begin position="1"/>
        <end position="36"/>
    </location>
</feature>